<evidence type="ECO:0000313" key="10">
    <source>
        <dbReference type="EMBL" id="NUW36028.1"/>
    </source>
</evidence>
<dbReference type="Gene3D" id="3.30.379.10">
    <property type="entry name" value="Chitobiase/beta-hexosaminidase domain 2-like"/>
    <property type="match status" value="1"/>
</dbReference>
<evidence type="ECO:0000256" key="2">
    <source>
        <dbReference type="ARBA" id="ARBA00006285"/>
    </source>
</evidence>
<accession>A0A7Y6ID16</accession>
<dbReference type="InterPro" id="IPR025705">
    <property type="entry name" value="Beta_hexosaminidase_sua/sub"/>
</dbReference>
<sequence length="546" mass="60881">MLLPRPVHLTRDGTEPFTLTAATVIAAPPELARVEGWLRGVLFPVTGLPLPPGEARPGAIEFTLAAGLGHEAYRLTVRPGGVRIEAGDAAGAFYGAQTLRQLLPPAAFRSGAVGERDWLVAPVIVEDRPRFRWRGCLIDVARHFLPKPDLLRYIDLLAAHKLNVLHLHLTDDQGWRFEVKGYPKLTEVGAWRRESPLGSRRHGLFDGRPHGGFYTQDDLREIVSYAADRFVTVVPEIELPGHSQAAIAAYPELGNLGDPLEVATQWGVSPNVLNVEDATLAFYRDVLDQVMEIFPGEYVCVGGDECPKTQWRESPSAQRRIRELGLRDEDELQSWFVRQFSDHLTARGRRLLGWDEIIEGGLPPGATVASWRGTYGAVVAARAGHDVITCPFTELYLDFRQSDRPDEPVPIGSVISLRDVHSFEPVPPELTEAEAVRVLGAQANLWTEHIDSPRALDYMAFPRLSAFAEVVWSPAGGDFDDFRARLRHHEPRLAALGVEYRKETGPEPWQTRPDVKGWPRERAETEAEVAAWTRGIRRDLSGERHP</sequence>
<evidence type="ECO:0000259" key="8">
    <source>
        <dbReference type="Pfam" id="PF00728"/>
    </source>
</evidence>
<reference evidence="10 11" key="1">
    <citation type="submission" date="2020-06" db="EMBL/GenBank/DDBJ databases">
        <title>Nonomuraea sp. SMC257, a novel actinomycete isolated from soil.</title>
        <authorList>
            <person name="Chanama M."/>
        </authorList>
    </citation>
    <scope>NUCLEOTIDE SEQUENCE [LARGE SCALE GENOMIC DNA]</scope>
    <source>
        <strain evidence="10 11">SMC257</strain>
    </source>
</reference>
<dbReference type="GO" id="GO:0030203">
    <property type="term" value="P:glycosaminoglycan metabolic process"/>
    <property type="evidence" value="ECO:0007669"/>
    <property type="project" value="TreeGrafter"/>
</dbReference>
<comment type="caution">
    <text evidence="10">The sequence shown here is derived from an EMBL/GenBank/DDBJ whole genome shotgun (WGS) entry which is preliminary data.</text>
</comment>
<name>A0A7Y6ID16_9ACTN</name>
<dbReference type="SUPFAM" id="SSF55545">
    <property type="entry name" value="beta-N-acetylhexosaminidase-like domain"/>
    <property type="match status" value="1"/>
</dbReference>
<dbReference type="PANTHER" id="PTHR22600">
    <property type="entry name" value="BETA-HEXOSAMINIDASE"/>
    <property type="match status" value="1"/>
</dbReference>
<dbReference type="PRINTS" id="PR00738">
    <property type="entry name" value="GLHYDRLASE20"/>
</dbReference>
<dbReference type="SUPFAM" id="SSF51445">
    <property type="entry name" value="(Trans)glycosidases"/>
    <property type="match status" value="1"/>
</dbReference>
<evidence type="ECO:0000256" key="1">
    <source>
        <dbReference type="ARBA" id="ARBA00001231"/>
    </source>
</evidence>
<dbReference type="EMBL" id="JABWGN010000013">
    <property type="protein sequence ID" value="NUW36028.1"/>
    <property type="molecule type" value="Genomic_DNA"/>
</dbReference>
<dbReference type="Proteomes" id="UP000586042">
    <property type="component" value="Unassembled WGS sequence"/>
</dbReference>
<feature type="compositionally biased region" description="Basic and acidic residues" evidence="7">
    <location>
        <begin position="513"/>
        <end position="523"/>
    </location>
</feature>
<keyword evidence="4" id="KW-0378">Hydrolase</keyword>
<evidence type="ECO:0000256" key="6">
    <source>
        <dbReference type="PIRSR" id="PIRSR625705-1"/>
    </source>
</evidence>
<dbReference type="GO" id="GO:0005975">
    <property type="term" value="P:carbohydrate metabolic process"/>
    <property type="evidence" value="ECO:0007669"/>
    <property type="project" value="InterPro"/>
</dbReference>
<dbReference type="CDD" id="cd06563">
    <property type="entry name" value="GH20_chitobiase-like"/>
    <property type="match status" value="1"/>
</dbReference>
<evidence type="ECO:0000256" key="5">
    <source>
        <dbReference type="ARBA" id="ARBA00023295"/>
    </source>
</evidence>
<dbReference type="RefSeq" id="WP_175593473.1">
    <property type="nucleotide sequence ID" value="NZ_JABWGN010000013.1"/>
</dbReference>
<dbReference type="GO" id="GO:0016020">
    <property type="term" value="C:membrane"/>
    <property type="evidence" value="ECO:0007669"/>
    <property type="project" value="TreeGrafter"/>
</dbReference>
<protein>
    <recommendedName>
        <fullName evidence="3">beta-N-acetylhexosaminidase</fullName>
        <ecNumber evidence="3">3.2.1.52</ecNumber>
    </recommendedName>
</protein>
<gene>
    <name evidence="10" type="ORF">HTZ77_32100</name>
</gene>
<evidence type="ECO:0000259" key="9">
    <source>
        <dbReference type="Pfam" id="PF02838"/>
    </source>
</evidence>
<organism evidence="10 11">
    <name type="scientific">Nonomuraea montanisoli</name>
    <dbReference type="NCBI Taxonomy" id="2741721"/>
    <lineage>
        <taxon>Bacteria</taxon>
        <taxon>Bacillati</taxon>
        <taxon>Actinomycetota</taxon>
        <taxon>Actinomycetes</taxon>
        <taxon>Streptosporangiales</taxon>
        <taxon>Streptosporangiaceae</taxon>
        <taxon>Nonomuraea</taxon>
    </lineage>
</organism>
<feature type="active site" description="Proton donor" evidence="6">
    <location>
        <position position="305"/>
    </location>
</feature>
<keyword evidence="11" id="KW-1185">Reference proteome</keyword>
<evidence type="ECO:0000256" key="3">
    <source>
        <dbReference type="ARBA" id="ARBA00012663"/>
    </source>
</evidence>
<comment type="similarity">
    <text evidence="2">Belongs to the glycosyl hydrolase 20 family.</text>
</comment>
<evidence type="ECO:0000313" key="11">
    <source>
        <dbReference type="Proteomes" id="UP000586042"/>
    </source>
</evidence>
<dbReference type="Gene3D" id="3.20.20.80">
    <property type="entry name" value="Glycosidases"/>
    <property type="match status" value="1"/>
</dbReference>
<dbReference type="InterPro" id="IPR017853">
    <property type="entry name" value="GH"/>
</dbReference>
<feature type="region of interest" description="Disordered" evidence="7">
    <location>
        <begin position="504"/>
        <end position="523"/>
    </location>
</feature>
<keyword evidence="5" id="KW-0326">Glycosidase</keyword>
<dbReference type="InterPro" id="IPR015883">
    <property type="entry name" value="Glyco_hydro_20_cat"/>
</dbReference>
<feature type="domain" description="Glycoside hydrolase family 20 catalytic" evidence="8">
    <location>
        <begin position="131"/>
        <end position="474"/>
    </location>
</feature>
<dbReference type="GO" id="GO:0004563">
    <property type="term" value="F:beta-N-acetylhexosaminidase activity"/>
    <property type="evidence" value="ECO:0007669"/>
    <property type="project" value="UniProtKB-EC"/>
</dbReference>
<comment type="catalytic activity">
    <reaction evidence="1">
        <text>Hydrolysis of terminal non-reducing N-acetyl-D-hexosamine residues in N-acetyl-beta-D-hexosaminides.</text>
        <dbReference type="EC" id="3.2.1.52"/>
    </reaction>
</comment>
<feature type="domain" description="Beta-hexosaminidase bacterial type N-terminal" evidence="9">
    <location>
        <begin position="2"/>
        <end position="107"/>
    </location>
</feature>
<dbReference type="Pfam" id="PF02838">
    <property type="entry name" value="Glyco_hydro_20b"/>
    <property type="match status" value="1"/>
</dbReference>
<dbReference type="AlphaFoldDB" id="A0A7Y6ID16"/>
<dbReference type="EC" id="3.2.1.52" evidence="3"/>
<proteinExistence type="inferred from homology"/>
<evidence type="ECO:0000256" key="4">
    <source>
        <dbReference type="ARBA" id="ARBA00022801"/>
    </source>
</evidence>
<dbReference type="Pfam" id="PF00728">
    <property type="entry name" value="Glyco_hydro_20"/>
    <property type="match status" value="1"/>
</dbReference>
<dbReference type="PANTHER" id="PTHR22600:SF57">
    <property type="entry name" value="BETA-N-ACETYLHEXOSAMINIDASE"/>
    <property type="match status" value="1"/>
</dbReference>
<dbReference type="InterPro" id="IPR015882">
    <property type="entry name" value="HEX_bac_N"/>
</dbReference>
<evidence type="ECO:0000256" key="7">
    <source>
        <dbReference type="SAM" id="MobiDB-lite"/>
    </source>
</evidence>
<dbReference type="InterPro" id="IPR029018">
    <property type="entry name" value="Hex-like_dom2"/>
</dbReference>